<keyword evidence="3" id="KW-1185">Reference proteome</keyword>
<evidence type="ECO:0000256" key="1">
    <source>
        <dbReference type="SAM" id="MobiDB-lite"/>
    </source>
</evidence>
<sequence length="153" mass="16514">MEALFPITTPPTLSLSSPINALTAGLSLRISSQVRRVACLQIQRSDGTWLSVAMPHVKRERGCAGRVHHQRAHAGPRPLRLSLPSHAHGPPGTNVSEMSNERVTHISHGARRGRRAGRRTQPKLSPAGGRAGGRGRITSAQIQRGYCHYTGLS</sequence>
<feature type="compositionally biased region" description="Basic residues" evidence="1">
    <location>
        <begin position="108"/>
        <end position="121"/>
    </location>
</feature>
<protein>
    <submittedName>
        <fullName evidence="2">Uncharacterized protein</fullName>
    </submittedName>
</protein>
<comment type="caution">
    <text evidence="2">The sequence shown here is derived from an EMBL/GenBank/DDBJ whole genome shotgun (WGS) entry which is preliminary data.</text>
</comment>
<accession>A0AAD7WQH5</accession>
<organism evidence="2 3">
    <name type="scientific">Aldrovandia affinis</name>
    <dbReference type="NCBI Taxonomy" id="143900"/>
    <lineage>
        <taxon>Eukaryota</taxon>
        <taxon>Metazoa</taxon>
        <taxon>Chordata</taxon>
        <taxon>Craniata</taxon>
        <taxon>Vertebrata</taxon>
        <taxon>Euteleostomi</taxon>
        <taxon>Actinopterygii</taxon>
        <taxon>Neopterygii</taxon>
        <taxon>Teleostei</taxon>
        <taxon>Notacanthiformes</taxon>
        <taxon>Halosauridae</taxon>
        <taxon>Aldrovandia</taxon>
    </lineage>
</organism>
<reference evidence="2" key="1">
    <citation type="journal article" date="2023" name="Science">
        <title>Genome structures resolve the early diversification of teleost fishes.</title>
        <authorList>
            <person name="Parey E."/>
            <person name="Louis A."/>
            <person name="Montfort J."/>
            <person name="Bouchez O."/>
            <person name="Roques C."/>
            <person name="Iampietro C."/>
            <person name="Lluch J."/>
            <person name="Castinel A."/>
            <person name="Donnadieu C."/>
            <person name="Desvignes T."/>
            <person name="Floi Bucao C."/>
            <person name="Jouanno E."/>
            <person name="Wen M."/>
            <person name="Mejri S."/>
            <person name="Dirks R."/>
            <person name="Jansen H."/>
            <person name="Henkel C."/>
            <person name="Chen W.J."/>
            <person name="Zahm M."/>
            <person name="Cabau C."/>
            <person name="Klopp C."/>
            <person name="Thompson A.W."/>
            <person name="Robinson-Rechavi M."/>
            <person name="Braasch I."/>
            <person name="Lecointre G."/>
            <person name="Bobe J."/>
            <person name="Postlethwait J.H."/>
            <person name="Berthelot C."/>
            <person name="Roest Crollius H."/>
            <person name="Guiguen Y."/>
        </authorList>
    </citation>
    <scope>NUCLEOTIDE SEQUENCE</scope>
    <source>
        <strain evidence="2">NC1722</strain>
    </source>
</reference>
<dbReference type="Proteomes" id="UP001221898">
    <property type="component" value="Unassembled WGS sequence"/>
</dbReference>
<dbReference type="EMBL" id="JAINUG010000049">
    <property type="protein sequence ID" value="KAJ8405268.1"/>
    <property type="molecule type" value="Genomic_DNA"/>
</dbReference>
<evidence type="ECO:0000313" key="2">
    <source>
        <dbReference type="EMBL" id="KAJ8405268.1"/>
    </source>
</evidence>
<name>A0AAD7WQH5_9TELE</name>
<dbReference type="AlphaFoldDB" id="A0AAD7WQH5"/>
<gene>
    <name evidence="2" type="ORF">AAFF_G00322590</name>
</gene>
<feature type="region of interest" description="Disordered" evidence="1">
    <location>
        <begin position="71"/>
        <end position="139"/>
    </location>
</feature>
<proteinExistence type="predicted"/>
<evidence type="ECO:0000313" key="3">
    <source>
        <dbReference type="Proteomes" id="UP001221898"/>
    </source>
</evidence>